<feature type="compositionally biased region" description="Acidic residues" evidence="1">
    <location>
        <begin position="224"/>
        <end position="243"/>
    </location>
</feature>
<comment type="caution">
    <text evidence="2">The sequence shown here is derived from an EMBL/GenBank/DDBJ whole genome shotgun (WGS) entry which is preliminary data.</text>
</comment>
<feature type="region of interest" description="Disordered" evidence="1">
    <location>
        <begin position="211"/>
        <end position="252"/>
    </location>
</feature>
<organism evidence="2 3">
    <name type="scientific">Dryococelus australis</name>
    <dbReference type="NCBI Taxonomy" id="614101"/>
    <lineage>
        <taxon>Eukaryota</taxon>
        <taxon>Metazoa</taxon>
        <taxon>Ecdysozoa</taxon>
        <taxon>Arthropoda</taxon>
        <taxon>Hexapoda</taxon>
        <taxon>Insecta</taxon>
        <taxon>Pterygota</taxon>
        <taxon>Neoptera</taxon>
        <taxon>Polyneoptera</taxon>
        <taxon>Phasmatodea</taxon>
        <taxon>Verophasmatodea</taxon>
        <taxon>Anareolatae</taxon>
        <taxon>Phasmatidae</taxon>
        <taxon>Eurycanthinae</taxon>
        <taxon>Dryococelus</taxon>
    </lineage>
</organism>
<dbReference type="EMBL" id="JARBHB010000007">
    <property type="protein sequence ID" value="KAJ8878278.1"/>
    <property type="molecule type" value="Genomic_DNA"/>
</dbReference>
<dbReference type="Proteomes" id="UP001159363">
    <property type="component" value="Chromosome 6"/>
</dbReference>
<name>A0ABQ9H1U4_9NEOP</name>
<proteinExistence type="predicted"/>
<sequence>MRIVDSLHDQNFVTLDKRSKLARINAAKSSNEMSDRTAMVVEAVLVHIIVFGQRMKPIAAVLGCGNRVLIGLFLIAKWLPLIPPIGKKRKTASALETIHPLRFLKEYLWLYIPISLLASHHVDPGSIPSRVTPDPRMWESCRTMPLVGGFSPGSPVSPVFSFRLRSILTSIPSLALRTSKLIAREEERGRGKRLCRVSHLRRLHLERGANNSTMFKSRVPSRGDEEEKEGEEKEGEEEEEEDGVVPKTFPGQKAHSYRHQSCENFFLDSVGNGAAWPATVVNRGRGPDDVTCSIIEARCAIRAEETRLCNAVFSTRIATEYLNASLTGHSQQTGTPADVSNSTALCAIHKLDFKSAHFILNSLYLSMRVADERLQVDSRTTRILNACAHSSQTALHSSRE</sequence>
<evidence type="ECO:0000313" key="3">
    <source>
        <dbReference type="Proteomes" id="UP001159363"/>
    </source>
</evidence>
<reference evidence="2 3" key="1">
    <citation type="submission" date="2023-02" db="EMBL/GenBank/DDBJ databases">
        <title>LHISI_Scaffold_Assembly.</title>
        <authorList>
            <person name="Stuart O.P."/>
            <person name="Cleave R."/>
            <person name="Magrath M.J.L."/>
            <person name="Mikheyev A.S."/>
        </authorList>
    </citation>
    <scope>NUCLEOTIDE SEQUENCE [LARGE SCALE GENOMIC DNA]</scope>
    <source>
        <strain evidence="2">Daus_M_001</strain>
        <tissue evidence="2">Leg muscle</tissue>
    </source>
</reference>
<gene>
    <name evidence="2" type="ORF">PR048_018855</name>
</gene>
<evidence type="ECO:0000313" key="2">
    <source>
        <dbReference type="EMBL" id="KAJ8878278.1"/>
    </source>
</evidence>
<accession>A0ABQ9H1U4</accession>
<protein>
    <submittedName>
        <fullName evidence="2">Uncharacterized protein</fullName>
    </submittedName>
</protein>
<evidence type="ECO:0000256" key="1">
    <source>
        <dbReference type="SAM" id="MobiDB-lite"/>
    </source>
</evidence>
<keyword evidence="3" id="KW-1185">Reference proteome</keyword>